<evidence type="ECO:0000313" key="3">
    <source>
        <dbReference type="Proteomes" id="UP001292094"/>
    </source>
</evidence>
<evidence type="ECO:0000313" key="2">
    <source>
        <dbReference type="EMBL" id="KAK4313871.1"/>
    </source>
</evidence>
<reference evidence="2" key="1">
    <citation type="submission" date="2023-11" db="EMBL/GenBank/DDBJ databases">
        <title>Genome assemblies of two species of porcelain crab, Petrolisthes cinctipes and Petrolisthes manimaculis (Anomura: Porcellanidae).</title>
        <authorList>
            <person name="Angst P."/>
        </authorList>
    </citation>
    <scope>NUCLEOTIDE SEQUENCE</scope>
    <source>
        <strain evidence="2">PB745_02</strain>
        <tissue evidence="2">Gill</tissue>
    </source>
</reference>
<feature type="compositionally biased region" description="Basic and acidic residues" evidence="1">
    <location>
        <begin position="361"/>
        <end position="383"/>
    </location>
</feature>
<dbReference type="EMBL" id="JAWZYT010001260">
    <property type="protein sequence ID" value="KAK4313871.1"/>
    <property type="molecule type" value="Genomic_DNA"/>
</dbReference>
<proteinExistence type="predicted"/>
<protein>
    <recommendedName>
        <fullName evidence="4">BZIP domain-containing protein</fullName>
    </recommendedName>
</protein>
<comment type="caution">
    <text evidence="2">The sequence shown here is derived from an EMBL/GenBank/DDBJ whole genome shotgun (WGS) entry which is preliminary data.</text>
</comment>
<organism evidence="2 3">
    <name type="scientific">Petrolisthes manimaculis</name>
    <dbReference type="NCBI Taxonomy" id="1843537"/>
    <lineage>
        <taxon>Eukaryota</taxon>
        <taxon>Metazoa</taxon>
        <taxon>Ecdysozoa</taxon>
        <taxon>Arthropoda</taxon>
        <taxon>Crustacea</taxon>
        <taxon>Multicrustacea</taxon>
        <taxon>Malacostraca</taxon>
        <taxon>Eumalacostraca</taxon>
        <taxon>Eucarida</taxon>
        <taxon>Decapoda</taxon>
        <taxon>Pleocyemata</taxon>
        <taxon>Anomura</taxon>
        <taxon>Galatheoidea</taxon>
        <taxon>Porcellanidae</taxon>
        <taxon>Petrolisthes</taxon>
    </lineage>
</organism>
<gene>
    <name evidence="2" type="ORF">Pmani_014805</name>
</gene>
<keyword evidence="3" id="KW-1185">Reference proteome</keyword>
<feature type="region of interest" description="Disordered" evidence="1">
    <location>
        <begin position="361"/>
        <end position="386"/>
    </location>
</feature>
<accession>A0AAE1PTI9</accession>
<feature type="region of interest" description="Disordered" evidence="1">
    <location>
        <begin position="1"/>
        <end position="40"/>
    </location>
</feature>
<dbReference type="Proteomes" id="UP001292094">
    <property type="component" value="Unassembled WGS sequence"/>
</dbReference>
<evidence type="ECO:0000256" key="1">
    <source>
        <dbReference type="SAM" id="MobiDB-lite"/>
    </source>
</evidence>
<evidence type="ECO:0008006" key="4">
    <source>
        <dbReference type="Google" id="ProtNLM"/>
    </source>
</evidence>
<sequence length="425" mass="47079">MEKKNNGKFGGARSKGPREVLSASPAPPSPQSFLTPTLDLSGQPYDVNGLRQSLWNNQYLPPTDYTVSSNHHTLNSGFTTDHSLNSGFSPDSGLTSTDHCLDSGRTSTGFSPDSGVTSTGHNPDSGLSSTSLSLNYPSASIGLSPDSGLCFNDQRNDFASKLTDLDIDSVLNVNLDDFDLDSNLITTLLDVEPLESEPWTPSDEGSQFKETSVMHHQEYLQDVEHLTSTVLHRANDYELLGAVGGVAMGASTSALLPGTSDHELEAVYGFAIEHLTSAVLPERTNHLNFRVEENTFETCPPVSLRGCGEDNLWPSPSLTSTPDTTPAGFQDSGSTVTFQEAMRTSRQGYRHRHKRTFNLEEPEKKQRTKDLNNEASRLRNQREKLKKQTLHQKLQTLEEKNVNLRKEFAFRQLLRQKLLKLFEMY</sequence>
<name>A0AAE1PTI9_9EUCA</name>
<dbReference type="AlphaFoldDB" id="A0AAE1PTI9"/>
<feature type="region of interest" description="Disordered" evidence="1">
    <location>
        <begin position="89"/>
        <end position="129"/>
    </location>
</feature>